<protein>
    <recommendedName>
        <fullName evidence="3">Pleckstrin homology domain-containing family A member 8</fullName>
    </recommendedName>
</protein>
<evidence type="ECO:0000259" key="8">
    <source>
        <dbReference type="PROSITE" id="PS50003"/>
    </source>
</evidence>
<sequence length="575" mass="64097">MEGVLWKWTNYLSGWQPRWFVLDNGILSYYNSEQDVNNGCKGSLRMAVCDIRVHHTDNTRLDLIIPGEQHFYVKTATPHERQQWLIELGSAKASLNNGRSEEDSGKISPDIVRSKKSELRLYCDVLMQQVHSVKMAVQEKEVPDIQKLDEATSLLSATCDTFIKTLEECMRTANAVISFQHPHQHVTDAALPTTPLVVPIKKGQKYQISRSSSMDKSVLGRGSRSPSVSSLENTPPMQKSSRQRTVSSNSYSDQSESENVKGSNRTTSTIHENCSTLQEISNTNGNQSMSHEHIQSHDKHISDNLSSQNQVHSEPVIPPSGCLGNVSNGPVQVTSPHDVKQSNEDVTVSDGDVFLDAVDAKIPTFFSAMKPSFMDIQLQSDGGIPTETYLGACKSLVPIFDKLNATAFAPVKMDFQGNIRKMYQKYITNSAEFTTLQQIVLCEVKAKQHQNPNSATVALLWMKRGLQFVCIFMQELVKGEPDLGTAVSKAYAGSLKPYHGWVVRGVFAVAVKALPYRSTFLSLLKEPTGKDIEDEELFLQYLLSDMDAYVTAMDVLIKILSDFYKKQGLDTDEKI</sequence>
<dbReference type="SMART" id="SM00233">
    <property type="entry name" value="PH"/>
    <property type="match status" value="1"/>
</dbReference>
<evidence type="ECO:0000313" key="10">
    <source>
        <dbReference type="Proteomes" id="UP001634394"/>
    </source>
</evidence>
<comment type="subcellular location">
    <subcellularLocation>
        <location evidence="2">Golgi apparatus</location>
        <location evidence="2">trans-Golgi network membrane</location>
    </subcellularLocation>
    <subcellularLocation>
        <location evidence="1">Membrane</location>
        <topology evidence="1">Peripheral membrane protein</topology>
    </subcellularLocation>
</comment>
<gene>
    <name evidence="9" type="ORF">ACJMK2_014045</name>
</gene>
<feature type="compositionally biased region" description="Polar residues" evidence="7">
    <location>
        <begin position="224"/>
        <end position="246"/>
    </location>
</feature>
<accession>A0ABD3UZC4</accession>
<feature type="region of interest" description="Disordered" evidence="7">
    <location>
        <begin position="203"/>
        <end position="267"/>
    </location>
</feature>
<feature type="compositionally biased region" description="Polar residues" evidence="7">
    <location>
        <begin position="206"/>
        <end position="215"/>
    </location>
</feature>
<dbReference type="FunFam" id="2.30.29.30:FF:000085">
    <property type="entry name" value="Pleckstrin homology domain-containing family A member 8"/>
    <property type="match status" value="1"/>
</dbReference>
<feature type="compositionally biased region" description="Basic and acidic residues" evidence="7">
    <location>
        <begin position="290"/>
        <end position="302"/>
    </location>
</feature>
<dbReference type="InterPro" id="IPR011993">
    <property type="entry name" value="PH-like_dom_sf"/>
</dbReference>
<feature type="region of interest" description="Disordered" evidence="7">
    <location>
        <begin position="280"/>
        <end position="316"/>
    </location>
</feature>
<dbReference type="SUPFAM" id="SSF50729">
    <property type="entry name" value="PH domain-like"/>
    <property type="match status" value="1"/>
</dbReference>
<evidence type="ECO:0000256" key="7">
    <source>
        <dbReference type="SAM" id="MobiDB-lite"/>
    </source>
</evidence>
<dbReference type="SUPFAM" id="SSF110004">
    <property type="entry name" value="Glycolipid transfer protein, GLTP"/>
    <property type="match status" value="1"/>
</dbReference>
<reference evidence="9 10" key="1">
    <citation type="submission" date="2024-11" db="EMBL/GenBank/DDBJ databases">
        <title>Chromosome-level genome assembly of the freshwater bivalve Anodonta woodiana.</title>
        <authorList>
            <person name="Chen X."/>
        </authorList>
    </citation>
    <scope>NUCLEOTIDE SEQUENCE [LARGE SCALE GENOMIC DNA]</scope>
    <source>
        <strain evidence="9">MN2024</strain>
        <tissue evidence="9">Gills</tissue>
    </source>
</reference>
<feature type="compositionally biased region" description="Polar residues" evidence="7">
    <location>
        <begin position="280"/>
        <end position="289"/>
    </location>
</feature>
<proteinExistence type="predicted"/>
<feature type="compositionally biased region" description="Polar residues" evidence="7">
    <location>
        <begin position="303"/>
        <end position="312"/>
    </location>
</feature>
<keyword evidence="4" id="KW-0813">Transport</keyword>
<dbReference type="Pfam" id="PF08718">
    <property type="entry name" value="GLTP"/>
    <property type="match status" value="1"/>
</dbReference>
<dbReference type="InterPro" id="IPR001849">
    <property type="entry name" value="PH_domain"/>
</dbReference>
<dbReference type="InterPro" id="IPR014830">
    <property type="entry name" value="Glycolipid_transfer_prot_dom"/>
</dbReference>
<dbReference type="Gene3D" id="1.10.3520.10">
    <property type="entry name" value="Glycolipid transfer protein"/>
    <property type="match status" value="1"/>
</dbReference>
<evidence type="ECO:0000313" key="9">
    <source>
        <dbReference type="EMBL" id="KAL3854796.1"/>
    </source>
</evidence>
<evidence type="ECO:0000256" key="4">
    <source>
        <dbReference type="ARBA" id="ARBA00022448"/>
    </source>
</evidence>
<dbReference type="GO" id="GO:0016020">
    <property type="term" value="C:membrane"/>
    <property type="evidence" value="ECO:0007669"/>
    <property type="project" value="UniProtKB-SubCell"/>
</dbReference>
<dbReference type="EMBL" id="JBJQND010000014">
    <property type="protein sequence ID" value="KAL3854796.1"/>
    <property type="molecule type" value="Genomic_DNA"/>
</dbReference>
<comment type="caution">
    <text evidence="9">The sequence shown here is derived from an EMBL/GenBank/DDBJ whole genome shotgun (WGS) entry which is preliminary data.</text>
</comment>
<dbReference type="PROSITE" id="PS50003">
    <property type="entry name" value="PH_DOMAIN"/>
    <property type="match status" value="1"/>
</dbReference>
<dbReference type="AlphaFoldDB" id="A0ABD3UZC4"/>
<keyword evidence="10" id="KW-1185">Reference proteome</keyword>
<dbReference type="FunFam" id="1.10.3520.10:FF:000001">
    <property type="entry name" value="Pleckstrin domain-containing family A member 8"/>
    <property type="match status" value="1"/>
</dbReference>
<dbReference type="Pfam" id="PF00169">
    <property type="entry name" value="PH"/>
    <property type="match status" value="1"/>
</dbReference>
<evidence type="ECO:0000256" key="2">
    <source>
        <dbReference type="ARBA" id="ARBA00004198"/>
    </source>
</evidence>
<evidence type="ECO:0000256" key="5">
    <source>
        <dbReference type="ARBA" id="ARBA00023034"/>
    </source>
</evidence>
<dbReference type="PANTHER" id="PTHR10219:SF25">
    <property type="entry name" value="PLECKSTRIN HOMOLOGY DOMAIN-CONTAINING FAMILY A MEMBER 8"/>
    <property type="match status" value="1"/>
</dbReference>
<feature type="domain" description="PH" evidence="8">
    <location>
        <begin position="1"/>
        <end position="93"/>
    </location>
</feature>
<dbReference type="Gene3D" id="2.30.29.30">
    <property type="entry name" value="Pleckstrin-homology domain (PH domain)/Phosphotyrosine-binding domain (PTB)"/>
    <property type="match status" value="1"/>
</dbReference>
<evidence type="ECO:0000256" key="6">
    <source>
        <dbReference type="ARBA" id="ARBA00023136"/>
    </source>
</evidence>
<keyword evidence="6" id="KW-0472">Membrane</keyword>
<dbReference type="GO" id="GO:0005794">
    <property type="term" value="C:Golgi apparatus"/>
    <property type="evidence" value="ECO:0007669"/>
    <property type="project" value="UniProtKB-SubCell"/>
</dbReference>
<organism evidence="9 10">
    <name type="scientific">Sinanodonta woodiana</name>
    <name type="common">Chinese pond mussel</name>
    <name type="synonym">Anodonta woodiana</name>
    <dbReference type="NCBI Taxonomy" id="1069815"/>
    <lineage>
        <taxon>Eukaryota</taxon>
        <taxon>Metazoa</taxon>
        <taxon>Spiralia</taxon>
        <taxon>Lophotrochozoa</taxon>
        <taxon>Mollusca</taxon>
        <taxon>Bivalvia</taxon>
        <taxon>Autobranchia</taxon>
        <taxon>Heteroconchia</taxon>
        <taxon>Palaeoheterodonta</taxon>
        <taxon>Unionida</taxon>
        <taxon>Unionoidea</taxon>
        <taxon>Unionidae</taxon>
        <taxon>Unioninae</taxon>
        <taxon>Sinanodonta</taxon>
    </lineage>
</organism>
<evidence type="ECO:0000256" key="3">
    <source>
        <dbReference type="ARBA" id="ARBA00016588"/>
    </source>
</evidence>
<dbReference type="CDD" id="cd01247">
    <property type="entry name" value="PH_FAPP1_FAPP2"/>
    <property type="match status" value="1"/>
</dbReference>
<name>A0ABD3UZC4_SINWO</name>
<dbReference type="InterPro" id="IPR036497">
    <property type="entry name" value="GLTP_sf"/>
</dbReference>
<dbReference type="PANTHER" id="PTHR10219">
    <property type="entry name" value="GLYCOLIPID TRANSFER PROTEIN-RELATED"/>
    <property type="match status" value="1"/>
</dbReference>
<keyword evidence="5" id="KW-0333">Golgi apparatus</keyword>
<evidence type="ECO:0000256" key="1">
    <source>
        <dbReference type="ARBA" id="ARBA00004170"/>
    </source>
</evidence>
<dbReference type="Proteomes" id="UP001634394">
    <property type="component" value="Unassembled WGS sequence"/>
</dbReference>